<dbReference type="Proteomes" id="UP000094094">
    <property type="component" value="Chromosome"/>
</dbReference>
<dbReference type="KEGG" id="slc:SL103_14135"/>
<accession>A0A1D7VKF7</accession>
<dbReference type="AlphaFoldDB" id="A0A1D7VKF7"/>
<reference evidence="2 3" key="1">
    <citation type="submission" date="2016-09" db="EMBL/GenBank/DDBJ databases">
        <title>Complete genome sequencing of Streptomyces lydicus 103 and metabolic pathways analysis of antibiotic biosynthesis.</title>
        <authorList>
            <person name="Jia N."/>
            <person name="Ding M.-Z."/>
            <person name="Gao F."/>
            <person name="Yuan Y.-J."/>
        </authorList>
    </citation>
    <scope>NUCLEOTIDE SEQUENCE [LARGE SCALE GENOMIC DNA]</scope>
    <source>
        <strain evidence="2 3">103</strain>
    </source>
</reference>
<feature type="region of interest" description="Disordered" evidence="1">
    <location>
        <begin position="21"/>
        <end position="45"/>
    </location>
</feature>
<proteinExistence type="predicted"/>
<feature type="compositionally biased region" description="Basic residues" evidence="1">
    <location>
        <begin position="32"/>
        <end position="41"/>
    </location>
</feature>
<dbReference type="EMBL" id="CP017157">
    <property type="protein sequence ID" value="AOP47246.1"/>
    <property type="molecule type" value="Genomic_DNA"/>
</dbReference>
<keyword evidence="3" id="KW-1185">Reference proteome</keyword>
<organism evidence="2 3">
    <name type="scientific">Streptomyces lydicus</name>
    <dbReference type="NCBI Taxonomy" id="47763"/>
    <lineage>
        <taxon>Bacteria</taxon>
        <taxon>Bacillati</taxon>
        <taxon>Actinomycetota</taxon>
        <taxon>Actinomycetes</taxon>
        <taxon>Kitasatosporales</taxon>
        <taxon>Streptomycetaceae</taxon>
        <taxon>Streptomyces</taxon>
    </lineage>
</organism>
<sequence length="136" mass="14558">MSAWPACRAVSSIVCTSTPRIDRTASVPPAGRAHHGPRPAHRSTLSLDRGDRVTVGGEQLLRVVLVGEVRAQVGGDLRTLVGPAEPVMFRRGQVLDQAEDAGVRVRRPRVGAGSILRHRRTVARRCTPLGESSGIT</sequence>
<evidence type="ECO:0000313" key="2">
    <source>
        <dbReference type="EMBL" id="AOP47246.1"/>
    </source>
</evidence>
<name>A0A1D7VKF7_9ACTN</name>
<evidence type="ECO:0000256" key="1">
    <source>
        <dbReference type="SAM" id="MobiDB-lite"/>
    </source>
</evidence>
<gene>
    <name evidence="2" type="ORF">SL103_14135</name>
</gene>
<evidence type="ECO:0000313" key="3">
    <source>
        <dbReference type="Proteomes" id="UP000094094"/>
    </source>
</evidence>
<protein>
    <submittedName>
        <fullName evidence="2">Uncharacterized protein</fullName>
    </submittedName>
</protein>